<feature type="domain" description="GGDEF" evidence="4">
    <location>
        <begin position="529"/>
        <end position="658"/>
    </location>
</feature>
<keyword evidence="6" id="KW-1185">Reference proteome</keyword>
<keyword evidence="5" id="KW-0548">Nucleotidyltransferase</keyword>
<dbReference type="Gene3D" id="3.30.70.270">
    <property type="match status" value="1"/>
</dbReference>
<proteinExistence type="predicted"/>
<dbReference type="EC" id="2.7.7.65" evidence="5"/>
<feature type="region of interest" description="Disordered" evidence="1">
    <location>
        <begin position="654"/>
        <end position="673"/>
    </location>
</feature>
<dbReference type="InterPro" id="IPR000700">
    <property type="entry name" value="PAS-assoc_C"/>
</dbReference>
<dbReference type="InterPro" id="IPR052155">
    <property type="entry name" value="Biofilm_reg_signaling"/>
</dbReference>
<dbReference type="RefSeq" id="WP_305499653.1">
    <property type="nucleotide sequence ID" value="NZ_CP131913.1"/>
</dbReference>
<organism evidence="5 6">
    <name type="scientific">Halomonas alkalicola</name>
    <dbReference type="NCBI Taxonomy" id="1930622"/>
    <lineage>
        <taxon>Bacteria</taxon>
        <taxon>Pseudomonadati</taxon>
        <taxon>Pseudomonadota</taxon>
        <taxon>Gammaproteobacteria</taxon>
        <taxon>Oceanospirillales</taxon>
        <taxon>Halomonadaceae</taxon>
        <taxon>Halomonas</taxon>
    </lineage>
</organism>
<accession>A0ABY9H2S1</accession>
<evidence type="ECO:0000313" key="5">
    <source>
        <dbReference type="EMBL" id="WLI72709.1"/>
    </source>
</evidence>
<dbReference type="Pfam" id="PF00989">
    <property type="entry name" value="PAS"/>
    <property type="match status" value="1"/>
</dbReference>
<dbReference type="EMBL" id="CP131913">
    <property type="protein sequence ID" value="WLI72709.1"/>
    <property type="molecule type" value="Genomic_DNA"/>
</dbReference>
<dbReference type="InterPro" id="IPR000160">
    <property type="entry name" value="GGDEF_dom"/>
</dbReference>
<dbReference type="PROSITE" id="PS50112">
    <property type="entry name" value="PAS"/>
    <property type="match status" value="1"/>
</dbReference>
<evidence type="ECO:0000259" key="2">
    <source>
        <dbReference type="PROSITE" id="PS50112"/>
    </source>
</evidence>
<name>A0ABY9H2S1_9GAMM</name>
<dbReference type="Pfam" id="PF13426">
    <property type="entry name" value="PAS_9"/>
    <property type="match status" value="2"/>
</dbReference>
<dbReference type="SUPFAM" id="SSF55073">
    <property type="entry name" value="Nucleotide cyclase"/>
    <property type="match status" value="1"/>
</dbReference>
<evidence type="ECO:0000259" key="3">
    <source>
        <dbReference type="PROSITE" id="PS50113"/>
    </source>
</evidence>
<dbReference type="SMART" id="SM00091">
    <property type="entry name" value="PAS"/>
    <property type="match status" value="4"/>
</dbReference>
<dbReference type="NCBIfam" id="TIGR00229">
    <property type="entry name" value="sensory_box"/>
    <property type="match status" value="3"/>
</dbReference>
<dbReference type="NCBIfam" id="TIGR00254">
    <property type="entry name" value="GGDEF"/>
    <property type="match status" value="1"/>
</dbReference>
<dbReference type="Proteomes" id="UP001235344">
    <property type="component" value="Chromosome"/>
</dbReference>
<dbReference type="CDD" id="cd01949">
    <property type="entry name" value="GGDEF"/>
    <property type="match status" value="1"/>
</dbReference>
<dbReference type="Gene3D" id="3.30.450.20">
    <property type="entry name" value="PAS domain"/>
    <property type="match status" value="3"/>
</dbReference>
<dbReference type="InterPro" id="IPR029787">
    <property type="entry name" value="Nucleotide_cyclase"/>
</dbReference>
<reference evidence="5 6" key="1">
    <citation type="submission" date="2023-08" db="EMBL/GenBank/DDBJ databases">
        <title>Transcriptome Analysis of Halomonas alkalicola CICC 11012s to Identify the Genes Involved in Alkaline Tolerances.</title>
        <authorList>
            <person name="Zhai L."/>
        </authorList>
    </citation>
    <scope>NUCLEOTIDE SEQUENCE [LARGE SCALE GENOMIC DNA]</scope>
    <source>
        <strain evidence="5 6">CICC 11012s</strain>
    </source>
</reference>
<dbReference type="PROSITE" id="PS50113">
    <property type="entry name" value="PAC"/>
    <property type="match status" value="1"/>
</dbReference>
<dbReference type="InterPro" id="IPR000014">
    <property type="entry name" value="PAS"/>
</dbReference>
<dbReference type="CDD" id="cd00130">
    <property type="entry name" value="PAS"/>
    <property type="match status" value="3"/>
</dbReference>
<evidence type="ECO:0000259" key="4">
    <source>
        <dbReference type="PROSITE" id="PS50887"/>
    </source>
</evidence>
<dbReference type="Pfam" id="PF08448">
    <property type="entry name" value="PAS_4"/>
    <property type="match status" value="1"/>
</dbReference>
<dbReference type="SUPFAM" id="SSF55785">
    <property type="entry name" value="PYP-like sensor domain (PAS domain)"/>
    <property type="match status" value="4"/>
</dbReference>
<feature type="domain" description="PAS" evidence="2">
    <location>
        <begin position="126"/>
        <end position="173"/>
    </location>
</feature>
<evidence type="ECO:0000313" key="6">
    <source>
        <dbReference type="Proteomes" id="UP001235344"/>
    </source>
</evidence>
<keyword evidence="5" id="KW-0808">Transferase</keyword>
<evidence type="ECO:0000256" key="1">
    <source>
        <dbReference type="SAM" id="MobiDB-lite"/>
    </source>
</evidence>
<dbReference type="Pfam" id="PF00990">
    <property type="entry name" value="GGDEF"/>
    <property type="match status" value="1"/>
</dbReference>
<gene>
    <name evidence="5" type="ORF">B6N23_13215</name>
</gene>
<dbReference type="GO" id="GO:0052621">
    <property type="term" value="F:diguanylate cyclase activity"/>
    <property type="evidence" value="ECO:0007669"/>
    <property type="project" value="UniProtKB-EC"/>
</dbReference>
<dbReference type="InterPro" id="IPR013767">
    <property type="entry name" value="PAS_fold"/>
</dbReference>
<dbReference type="InterPro" id="IPR035965">
    <property type="entry name" value="PAS-like_dom_sf"/>
</dbReference>
<dbReference type="InterPro" id="IPR013656">
    <property type="entry name" value="PAS_4"/>
</dbReference>
<sequence length="673" mass="74936">MTDPGAGAQAGSFEVLVQGLPVPVLVVDGEGDILLANEAARELFEAVPGAEQASLRGLWSDADCLRMRESWTALAQEGPDGILQGPFTTLSGQVVAEVRARRLMWQGREVVQLTLTAPPRGSELEKTSLYREMFSTNPAVKLLIDPRDGRIVDANPAAEAFYGYSLAELKGMSISDINCLAPDEVRVRMAEARACDQLFFEFRHRIASGEQRDVHVYTGPVTVGDRHYLHSIIVDVTDEKRYQAELAVDHELFRHLPVGVFRNTPGPEGRFVTVNRAMLEIFEAASEEALLAVPVSRLYDDPEQRRRFSELLMSEGAVNRRPLKMRSLKGRTLWVEVTARRRTEPDGSPVFDGVVEDVTARKEAQVIKERLIHLLDASPDFVSITDAEQQMVYLNRAGRNLVGRNLVGELPGDLSEAMAIAHPDWARRLIEREGIPFAHRHGYWYAETALRTAEGELPVSQLIVARRDEHGELDSIATIMRDISETKRYQAELEHLAGHDPLTGAVNRGRFLALLERERIQARRAELPLSMVMLDLDLDHFKRVNDGYGHSVGDDVLRKLVATCRAHQREGDVLARWGGEEFMLMLPDTPLSGAMALAERLRQAIETTSFHPVPRVTSSFGVAEVSPYEPEVCWMKRLDAALYRAKAEGRNRLCSAEPSPYETAPGAGSDQAS</sequence>
<dbReference type="PROSITE" id="PS50887">
    <property type="entry name" value="GGDEF"/>
    <property type="match status" value="1"/>
</dbReference>
<dbReference type="InterPro" id="IPR043128">
    <property type="entry name" value="Rev_trsase/Diguanyl_cyclase"/>
</dbReference>
<feature type="domain" description="PAC" evidence="3">
    <location>
        <begin position="444"/>
        <end position="495"/>
    </location>
</feature>
<dbReference type="SMART" id="SM00267">
    <property type="entry name" value="GGDEF"/>
    <property type="match status" value="1"/>
</dbReference>
<dbReference type="PANTHER" id="PTHR44757">
    <property type="entry name" value="DIGUANYLATE CYCLASE DGCP"/>
    <property type="match status" value="1"/>
</dbReference>
<dbReference type="PANTHER" id="PTHR44757:SF2">
    <property type="entry name" value="BIOFILM ARCHITECTURE MAINTENANCE PROTEIN MBAA"/>
    <property type="match status" value="1"/>
</dbReference>
<protein>
    <submittedName>
        <fullName evidence="5">Diguanylate cyclase</fullName>
        <ecNumber evidence="5">2.7.7.65</ecNumber>
    </submittedName>
</protein>